<comment type="caution">
    <text evidence="1">The sequence shown here is derived from an EMBL/GenBank/DDBJ whole genome shotgun (WGS) entry which is preliminary data.</text>
</comment>
<dbReference type="OrthoDB" id="5988039at2759"/>
<sequence length="983" mass="112140">RNNQLVRNNATRKKRKIKVKEENRSDMLASIRVPDWVYVLAKVRMRISDAAWQTFINLTQLGRTGKKSDFPILPTKQQICAVKGVIFRATMTTMGVKDLPDPIEGGQVSLTSVLARCIREMRLNKVDNIDGGELNFNLNVQGRLRCVFADQFVCNGKDQISFGIVPLHLSYMSSQSCKAVFPIAISNCSETRKNIQGMIQDILVEKNAIKSNGMYVDGRNYIVNFTVTLDYKALILIAIRKEQMTHTPEIILGGRGYGVEFCIFCTAIRGCACPGIPAGDTCAACFSQSKGNIGNWKGICDDLTLLLEEDMTSVNLCALHCEMRNTEQLLGSIGLFAYKIGSLENLNDILRELGPAAMKKDFVRLRERRNTNLAVNKNHIKVASLSGRVLEMKLFFSNVSRGKTYNRDYGVRQETITILPSSKIEIYASERLHFWDDMSKKIEEFLNSSEECNDEENEDDEDGDDSLILFAAKLHQELFRQCKEWGLQLRETFGPLLGTGDYGHLVIEHASMLMRTFGSMREFSNQGFESSHKVDRRLYQQATNHDMHQKDSSVKQVLVHNYTDRLLFLRMCFEKAKECSKHDREFFFRGCGWKPTKVKWTADDMIFDIRYDDGYSIRANCWKTYLAQTRSNLGRKTKMSQVIATKPCEQKQAPIKQLKKHKMKKAKCSLVSTHAEFQGSSEDGTQRVLPVPVWGGCANLDGNIAIKLINTCPIDNYLTIFYLYLKEHPNVLEQLELSSAEYAKRLVQIVIAFDAQDFATGKIIWLRQFPNFDFSASRTVDVWGCELDMHFADELRCDKCPRKERIVQCKSIFITALNRERTATRSFLEEIFNDWLSPPSQPCKAMFDNQLVLEANTELIEQYVDPEHQSMLCKGILRSQTRAFTNGHPWVLPIFFGDLARSCSELASPKDIPLVLPLLGTRYYLGGITFWNGQHYMARLCYHKRWFNYDGLATPTLQPIASLLVPVRAGFIMSSAVYFHQQI</sequence>
<dbReference type="EMBL" id="CACRXK020004103">
    <property type="protein sequence ID" value="CAB4001503.1"/>
    <property type="molecule type" value="Genomic_DNA"/>
</dbReference>
<dbReference type="AlphaFoldDB" id="A0A7D9E777"/>
<organism evidence="1 2">
    <name type="scientific">Paramuricea clavata</name>
    <name type="common">Red gorgonian</name>
    <name type="synonym">Violescent sea-whip</name>
    <dbReference type="NCBI Taxonomy" id="317549"/>
    <lineage>
        <taxon>Eukaryota</taxon>
        <taxon>Metazoa</taxon>
        <taxon>Cnidaria</taxon>
        <taxon>Anthozoa</taxon>
        <taxon>Octocorallia</taxon>
        <taxon>Malacalcyonacea</taxon>
        <taxon>Plexauridae</taxon>
        <taxon>Paramuricea</taxon>
    </lineage>
</organism>
<proteinExistence type="predicted"/>
<keyword evidence="2" id="KW-1185">Reference proteome</keyword>
<name>A0A7D9E777_PARCT</name>
<reference evidence="1" key="1">
    <citation type="submission" date="2020-04" db="EMBL/GenBank/DDBJ databases">
        <authorList>
            <person name="Alioto T."/>
            <person name="Alioto T."/>
            <person name="Gomez Garrido J."/>
        </authorList>
    </citation>
    <scope>NUCLEOTIDE SEQUENCE</scope>
    <source>
        <strain evidence="1">A484AB</strain>
    </source>
</reference>
<accession>A0A7D9E777</accession>
<protein>
    <submittedName>
        <fullName evidence="1">Uncharacterized protein</fullName>
    </submittedName>
</protein>
<dbReference type="Proteomes" id="UP001152795">
    <property type="component" value="Unassembled WGS sequence"/>
</dbReference>
<feature type="non-terminal residue" evidence="1">
    <location>
        <position position="983"/>
    </location>
</feature>
<evidence type="ECO:0000313" key="2">
    <source>
        <dbReference type="Proteomes" id="UP001152795"/>
    </source>
</evidence>
<evidence type="ECO:0000313" key="1">
    <source>
        <dbReference type="EMBL" id="CAB4001503.1"/>
    </source>
</evidence>
<gene>
    <name evidence="1" type="ORF">PACLA_8A047326</name>
</gene>